<evidence type="ECO:0000256" key="1">
    <source>
        <dbReference type="ARBA" id="ARBA00022527"/>
    </source>
</evidence>
<dbReference type="OrthoDB" id="1278353at2759"/>
<dbReference type="GO" id="GO:0005952">
    <property type="term" value="C:cAMP-dependent protein kinase complex"/>
    <property type="evidence" value="ECO:0007669"/>
    <property type="project" value="TreeGrafter"/>
</dbReference>
<gene>
    <name evidence="6" type="ORF">PSON_ATCC_30995.1.T1830056</name>
</gene>
<dbReference type="EMBL" id="CAJJDN010000183">
    <property type="protein sequence ID" value="CAD8128123.1"/>
    <property type="molecule type" value="Genomic_DNA"/>
</dbReference>
<dbReference type="PANTHER" id="PTHR24353">
    <property type="entry name" value="CYCLIC NUCLEOTIDE-DEPENDENT PROTEIN KINASE"/>
    <property type="match status" value="1"/>
</dbReference>
<dbReference type="GO" id="GO:0004691">
    <property type="term" value="F:cAMP-dependent protein kinase activity"/>
    <property type="evidence" value="ECO:0007669"/>
    <property type="project" value="TreeGrafter"/>
</dbReference>
<keyword evidence="3" id="KW-0547">Nucleotide-binding</keyword>
<keyword evidence="5" id="KW-0067">ATP-binding</keyword>
<sequence length="148" mass="17761">MIRNRLQKQIEFNTPISDEAIDLLKQLLKNNPTDRLGSNGVNEIKQHSFFHDLNWNNLFSQLNYLVIETQEIQILHLSKNNYRILQHNLFLKRITMINSLSKNLKCFLQLIRVSHLINDYYQLYSIYKQKISSIKDGQWINNQLLRFQ</sequence>
<proteinExistence type="predicted"/>
<reference evidence="6" key="1">
    <citation type="submission" date="2021-01" db="EMBL/GenBank/DDBJ databases">
        <authorList>
            <consortium name="Genoscope - CEA"/>
            <person name="William W."/>
        </authorList>
    </citation>
    <scope>NUCLEOTIDE SEQUENCE</scope>
</reference>
<dbReference type="GO" id="GO:0005524">
    <property type="term" value="F:ATP binding"/>
    <property type="evidence" value="ECO:0007669"/>
    <property type="project" value="UniProtKB-KW"/>
</dbReference>
<evidence type="ECO:0000313" key="6">
    <source>
        <dbReference type="EMBL" id="CAD8128123.1"/>
    </source>
</evidence>
<keyword evidence="4" id="KW-0418">Kinase</keyword>
<comment type="caution">
    <text evidence="6">The sequence shown here is derived from an EMBL/GenBank/DDBJ whole genome shotgun (WGS) entry which is preliminary data.</text>
</comment>
<protein>
    <submittedName>
        <fullName evidence="6">Uncharacterized protein</fullName>
    </submittedName>
</protein>
<evidence type="ECO:0000313" key="7">
    <source>
        <dbReference type="Proteomes" id="UP000692954"/>
    </source>
</evidence>
<evidence type="ECO:0000256" key="3">
    <source>
        <dbReference type="ARBA" id="ARBA00022741"/>
    </source>
</evidence>
<keyword evidence="7" id="KW-1185">Reference proteome</keyword>
<dbReference type="AlphaFoldDB" id="A0A8S1RL60"/>
<evidence type="ECO:0000256" key="2">
    <source>
        <dbReference type="ARBA" id="ARBA00022679"/>
    </source>
</evidence>
<keyword evidence="1" id="KW-0723">Serine/threonine-protein kinase</keyword>
<name>A0A8S1RL60_9CILI</name>
<dbReference type="Proteomes" id="UP000692954">
    <property type="component" value="Unassembled WGS sequence"/>
</dbReference>
<keyword evidence="2" id="KW-0808">Transferase</keyword>
<evidence type="ECO:0000256" key="4">
    <source>
        <dbReference type="ARBA" id="ARBA00022777"/>
    </source>
</evidence>
<evidence type="ECO:0000256" key="5">
    <source>
        <dbReference type="ARBA" id="ARBA00022840"/>
    </source>
</evidence>
<accession>A0A8S1RL60</accession>
<dbReference type="PANTHER" id="PTHR24353:SF37">
    <property type="entry name" value="CAMP-DEPENDENT PROTEIN KINASE CATALYTIC SUBUNIT PRKX"/>
    <property type="match status" value="1"/>
</dbReference>
<organism evidence="6 7">
    <name type="scientific">Paramecium sonneborni</name>
    <dbReference type="NCBI Taxonomy" id="65129"/>
    <lineage>
        <taxon>Eukaryota</taxon>
        <taxon>Sar</taxon>
        <taxon>Alveolata</taxon>
        <taxon>Ciliophora</taxon>
        <taxon>Intramacronucleata</taxon>
        <taxon>Oligohymenophorea</taxon>
        <taxon>Peniculida</taxon>
        <taxon>Parameciidae</taxon>
        <taxon>Paramecium</taxon>
    </lineage>
</organism>